<protein>
    <submittedName>
        <fullName evidence="1">6208_t:CDS:1</fullName>
    </submittedName>
</protein>
<gene>
    <name evidence="1" type="ORF">SCALOS_LOCUS4550</name>
</gene>
<dbReference type="Proteomes" id="UP000789860">
    <property type="component" value="Unassembled WGS sequence"/>
</dbReference>
<name>A0ACA9LIN8_9GLOM</name>
<proteinExistence type="predicted"/>
<dbReference type="EMBL" id="CAJVPM010006290">
    <property type="protein sequence ID" value="CAG8533448.1"/>
    <property type="molecule type" value="Genomic_DNA"/>
</dbReference>
<reference evidence="1" key="1">
    <citation type="submission" date="2021-06" db="EMBL/GenBank/DDBJ databases">
        <authorList>
            <person name="Kallberg Y."/>
            <person name="Tangrot J."/>
            <person name="Rosling A."/>
        </authorList>
    </citation>
    <scope>NUCLEOTIDE SEQUENCE</scope>
    <source>
        <strain evidence="1">AU212A</strain>
    </source>
</reference>
<evidence type="ECO:0000313" key="2">
    <source>
        <dbReference type="Proteomes" id="UP000789860"/>
    </source>
</evidence>
<keyword evidence="2" id="KW-1185">Reference proteome</keyword>
<organism evidence="1 2">
    <name type="scientific">Scutellospora calospora</name>
    <dbReference type="NCBI Taxonomy" id="85575"/>
    <lineage>
        <taxon>Eukaryota</taxon>
        <taxon>Fungi</taxon>
        <taxon>Fungi incertae sedis</taxon>
        <taxon>Mucoromycota</taxon>
        <taxon>Glomeromycotina</taxon>
        <taxon>Glomeromycetes</taxon>
        <taxon>Diversisporales</taxon>
        <taxon>Gigasporaceae</taxon>
        <taxon>Scutellospora</taxon>
    </lineage>
</organism>
<evidence type="ECO:0000313" key="1">
    <source>
        <dbReference type="EMBL" id="CAG8533448.1"/>
    </source>
</evidence>
<sequence>MSSDKKTIDEETTRIKQLLQDQEKEIKEAKDNYEKLLDLFDNVKKNVADVIKDNLPEILKKALEDANIDDDVKDTVIEKSGEVITKLNEKVKGIGVEEETNVLKNIQRTKSTNTEIPENIEEIVKKKSFDPINKIKDKILEALRDHELDKDEKKDLLNNDKFNPIFWREKNFNKHFGEALKDSDYDQQEKKELENFYNYNGKDDYIIVPHLWSRKNYDKFMNSIEGLQIPFFELKTAFKDIINVNTPIFPDRFYSVQKKMSYSVKQKVELAAEAARLAQLLEDQERELDVWKDVYNKLFDKIGKVKDDITKAVEENLPTILNDALKEAKIGDDIKKTIIDETAKVISEIDKNQEYDDLQKQIDDLKNTKRG</sequence>
<comment type="caution">
    <text evidence="1">The sequence shown here is derived from an EMBL/GenBank/DDBJ whole genome shotgun (WGS) entry which is preliminary data.</text>
</comment>
<accession>A0ACA9LIN8</accession>